<dbReference type="EMBL" id="CP121194">
    <property type="protein sequence ID" value="XBH09324.1"/>
    <property type="molecule type" value="Genomic_DNA"/>
</dbReference>
<dbReference type="Gene3D" id="3.40.30.10">
    <property type="entry name" value="Glutaredoxin"/>
    <property type="match status" value="1"/>
</dbReference>
<proteinExistence type="inferred from homology"/>
<gene>
    <name evidence="7" type="ORF">P4G45_12630</name>
    <name evidence="8" type="ORF">P8936_13045</name>
</gene>
<dbReference type="InterPro" id="IPR029759">
    <property type="entry name" value="GPX_AS"/>
</dbReference>
<accession>A0AAU7D5L5</accession>
<dbReference type="InterPro" id="IPR036249">
    <property type="entry name" value="Thioredoxin-like_sf"/>
</dbReference>
<dbReference type="PANTHER" id="PTHR11592">
    <property type="entry name" value="GLUTATHIONE PEROXIDASE"/>
    <property type="match status" value="1"/>
</dbReference>
<reference evidence="7" key="1">
    <citation type="submission" date="2023-03" db="EMBL/GenBank/DDBJ databases">
        <title>Edaphobacter sp.</title>
        <authorList>
            <person name="Huber K.J."/>
            <person name="Papendorf J."/>
            <person name="Pilke C."/>
            <person name="Bunk B."/>
            <person name="Sproeer C."/>
            <person name="Pester M."/>
        </authorList>
    </citation>
    <scope>NUCLEOTIDE SEQUENCE</scope>
    <source>
        <strain evidence="7">DSM 109919</strain>
        <strain evidence="8">DSM 109920</strain>
    </source>
</reference>
<dbReference type="PROSITE" id="PS51352">
    <property type="entry name" value="THIOREDOXIN_2"/>
    <property type="match status" value="1"/>
</dbReference>
<sequence>MPSTLYDVPVTRITGETTSLSDYRGKVLLVVNVASQCGLTPQYDALEKLYTRFKDSGLVVLGFPANDFGSQEPGTNEEIQTFCRSNFGVNFPMFSKIAVTGPGIHPLYKSLIEAKPKATGDGRAAMRENLNGFLGKKHNSTTNPEPGILWNFEKFLVDRNGNVVARFSPEVTPDDPAVISAIESALAK</sequence>
<accession>A0AAU7CWG5</accession>
<evidence type="ECO:0000256" key="1">
    <source>
        <dbReference type="ARBA" id="ARBA00006926"/>
    </source>
</evidence>
<dbReference type="KEGG" id="epl:P4G45_12630"/>
<dbReference type="PROSITE" id="PS00460">
    <property type="entry name" value="GLUTATHIONE_PEROXID_1"/>
    <property type="match status" value="1"/>
</dbReference>
<evidence type="ECO:0000259" key="6">
    <source>
        <dbReference type="PROSITE" id="PS51352"/>
    </source>
</evidence>
<dbReference type="PIRSF" id="PIRSF000303">
    <property type="entry name" value="Glutathion_perox"/>
    <property type="match status" value="1"/>
</dbReference>
<protein>
    <recommendedName>
        <fullName evidence="5">Glutathione peroxidase</fullName>
    </recommendedName>
</protein>
<dbReference type="EMBL" id="CP121195">
    <property type="protein sequence ID" value="XBH12612.1"/>
    <property type="molecule type" value="Genomic_DNA"/>
</dbReference>
<dbReference type="GO" id="GO:0004601">
    <property type="term" value="F:peroxidase activity"/>
    <property type="evidence" value="ECO:0007669"/>
    <property type="project" value="UniProtKB-KW"/>
</dbReference>
<feature type="domain" description="Thioredoxin" evidence="6">
    <location>
        <begin position="1"/>
        <end position="187"/>
    </location>
</feature>
<evidence type="ECO:0000313" key="7">
    <source>
        <dbReference type="EMBL" id="XBH09324.1"/>
    </source>
</evidence>
<dbReference type="PRINTS" id="PR01011">
    <property type="entry name" value="GLUTPROXDASE"/>
</dbReference>
<feature type="active site" evidence="4">
    <location>
        <position position="37"/>
    </location>
</feature>
<dbReference type="PANTHER" id="PTHR11592:SF78">
    <property type="entry name" value="GLUTATHIONE PEROXIDASE"/>
    <property type="match status" value="1"/>
</dbReference>
<dbReference type="FunFam" id="3.40.30.10:FF:000010">
    <property type="entry name" value="Glutathione peroxidase"/>
    <property type="match status" value="1"/>
</dbReference>
<keyword evidence="3 5" id="KW-0560">Oxidoreductase</keyword>
<organism evidence="7">
    <name type="scientific">Edaphobacter paludis</name>
    <dbReference type="NCBI Taxonomy" id="3035702"/>
    <lineage>
        <taxon>Bacteria</taxon>
        <taxon>Pseudomonadati</taxon>
        <taxon>Acidobacteriota</taxon>
        <taxon>Terriglobia</taxon>
        <taxon>Terriglobales</taxon>
        <taxon>Acidobacteriaceae</taxon>
        <taxon>Edaphobacter</taxon>
    </lineage>
</organism>
<dbReference type="AlphaFoldDB" id="A0AAU7CWG5"/>
<name>A0AAU7CWG5_9BACT</name>
<dbReference type="SUPFAM" id="SSF52833">
    <property type="entry name" value="Thioredoxin-like"/>
    <property type="match status" value="1"/>
</dbReference>
<evidence type="ECO:0000256" key="3">
    <source>
        <dbReference type="ARBA" id="ARBA00023002"/>
    </source>
</evidence>
<dbReference type="RefSeq" id="WP_348266835.1">
    <property type="nucleotide sequence ID" value="NZ_CP121194.1"/>
</dbReference>
<keyword evidence="2 5" id="KW-0575">Peroxidase</keyword>
<dbReference type="InterPro" id="IPR000889">
    <property type="entry name" value="Glutathione_peroxidase"/>
</dbReference>
<dbReference type="Pfam" id="PF00255">
    <property type="entry name" value="GSHPx"/>
    <property type="match status" value="1"/>
</dbReference>
<dbReference type="GO" id="GO:0034599">
    <property type="term" value="P:cellular response to oxidative stress"/>
    <property type="evidence" value="ECO:0007669"/>
    <property type="project" value="TreeGrafter"/>
</dbReference>
<evidence type="ECO:0000256" key="4">
    <source>
        <dbReference type="PIRSR" id="PIRSR000303-1"/>
    </source>
</evidence>
<evidence type="ECO:0000256" key="2">
    <source>
        <dbReference type="ARBA" id="ARBA00022559"/>
    </source>
</evidence>
<dbReference type="CDD" id="cd00340">
    <property type="entry name" value="GSH_Peroxidase"/>
    <property type="match status" value="1"/>
</dbReference>
<evidence type="ECO:0000313" key="8">
    <source>
        <dbReference type="EMBL" id="XBH12612.1"/>
    </source>
</evidence>
<dbReference type="PROSITE" id="PS51355">
    <property type="entry name" value="GLUTATHIONE_PEROXID_3"/>
    <property type="match status" value="1"/>
</dbReference>
<evidence type="ECO:0000256" key="5">
    <source>
        <dbReference type="RuleBase" id="RU000499"/>
    </source>
</evidence>
<dbReference type="InterPro" id="IPR013766">
    <property type="entry name" value="Thioredoxin_domain"/>
</dbReference>
<comment type="similarity">
    <text evidence="1 5">Belongs to the glutathione peroxidase family.</text>
</comment>